<dbReference type="InterPro" id="IPR001057">
    <property type="entry name" value="Glu/AcGlu_kinase"/>
</dbReference>
<evidence type="ECO:0000256" key="1">
    <source>
        <dbReference type="ARBA" id="ARBA00022490"/>
    </source>
</evidence>
<dbReference type="InterPro" id="IPR002478">
    <property type="entry name" value="PUA"/>
</dbReference>
<comment type="subcellular location">
    <subcellularLocation>
        <location evidence="8">Cytoplasm</location>
    </subcellularLocation>
</comment>
<dbReference type="PRINTS" id="PR00474">
    <property type="entry name" value="GLU5KINASE"/>
</dbReference>
<protein>
    <recommendedName>
        <fullName evidence="8">Glutamate 5-kinase</fullName>
        <ecNumber evidence="8">2.7.2.11</ecNumber>
    </recommendedName>
    <alternativeName>
        <fullName evidence="8">Gamma-glutamyl kinase</fullName>
        <shortName evidence="8">GK</shortName>
    </alternativeName>
</protein>
<feature type="domain" description="PUA" evidence="9">
    <location>
        <begin position="288"/>
        <end position="371"/>
    </location>
</feature>
<dbReference type="Gene3D" id="3.40.1160.10">
    <property type="entry name" value="Acetylglutamate kinase-like"/>
    <property type="match status" value="2"/>
</dbReference>
<dbReference type="RefSeq" id="WP_260977379.1">
    <property type="nucleotide sequence ID" value="NZ_JAOANI010000028.1"/>
</dbReference>
<evidence type="ECO:0000256" key="7">
    <source>
        <dbReference type="ARBA" id="ARBA00022840"/>
    </source>
</evidence>
<dbReference type="InterPro" id="IPR019797">
    <property type="entry name" value="Glutamate_5-kinase_CS"/>
</dbReference>
<feature type="binding site" evidence="8">
    <location>
        <position position="161"/>
    </location>
    <ligand>
        <name>substrate</name>
    </ligand>
</feature>
<keyword evidence="6 8" id="KW-0418">Kinase</keyword>
<comment type="caution">
    <text evidence="8">Lacks conserved residue(s) required for the propagation of feature annotation.</text>
</comment>
<dbReference type="NCBIfam" id="TIGR01027">
    <property type="entry name" value="proB"/>
    <property type="match status" value="1"/>
</dbReference>
<dbReference type="GO" id="GO:0055129">
    <property type="term" value="P:L-proline biosynthetic process"/>
    <property type="evidence" value="ECO:0007669"/>
    <property type="project" value="UniProtKB-UniRule"/>
</dbReference>
<dbReference type="GO" id="GO:0005524">
    <property type="term" value="F:ATP binding"/>
    <property type="evidence" value="ECO:0007669"/>
    <property type="project" value="UniProtKB-KW"/>
</dbReference>
<dbReference type="CDD" id="cd21157">
    <property type="entry name" value="PUA_G5K"/>
    <property type="match status" value="1"/>
</dbReference>
<dbReference type="InterPro" id="IPR036974">
    <property type="entry name" value="PUA_sf"/>
</dbReference>
<dbReference type="InterPro" id="IPR015947">
    <property type="entry name" value="PUA-like_sf"/>
</dbReference>
<keyword evidence="5 8" id="KW-0547">Nucleotide-binding</keyword>
<dbReference type="PANTHER" id="PTHR43654:SF1">
    <property type="entry name" value="ISOPENTENYL PHOSPHATE KINASE"/>
    <property type="match status" value="1"/>
</dbReference>
<dbReference type="SMART" id="SM00359">
    <property type="entry name" value="PUA"/>
    <property type="match status" value="1"/>
</dbReference>
<evidence type="ECO:0000256" key="6">
    <source>
        <dbReference type="ARBA" id="ARBA00022777"/>
    </source>
</evidence>
<dbReference type="GO" id="GO:0004349">
    <property type="term" value="F:glutamate 5-kinase activity"/>
    <property type="evidence" value="ECO:0007669"/>
    <property type="project" value="UniProtKB-UniRule"/>
</dbReference>
<dbReference type="InterPro" id="IPR005715">
    <property type="entry name" value="Glu_5kinase/COase_Synthase"/>
</dbReference>
<dbReference type="GO" id="GO:0005829">
    <property type="term" value="C:cytosol"/>
    <property type="evidence" value="ECO:0007669"/>
    <property type="project" value="TreeGrafter"/>
</dbReference>
<evidence type="ECO:0000259" key="9">
    <source>
        <dbReference type="SMART" id="SM00359"/>
    </source>
</evidence>
<comment type="catalytic activity">
    <reaction evidence="8">
        <text>L-glutamate + ATP = L-glutamyl 5-phosphate + ADP</text>
        <dbReference type="Rhea" id="RHEA:14877"/>
        <dbReference type="ChEBI" id="CHEBI:29985"/>
        <dbReference type="ChEBI" id="CHEBI:30616"/>
        <dbReference type="ChEBI" id="CHEBI:58274"/>
        <dbReference type="ChEBI" id="CHEBI:456216"/>
        <dbReference type="EC" id="2.7.2.11"/>
    </reaction>
</comment>
<name>A0A9X2WHW3_9GAMM</name>
<dbReference type="Pfam" id="PF01472">
    <property type="entry name" value="PUA"/>
    <property type="match status" value="1"/>
</dbReference>
<dbReference type="InterPro" id="IPR011529">
    <property type="entry name" value="Glu_5kinase"/>
</dbReference>
<evidence type="ECO:0000256" key="3">
    <source>
        <dbReference type="ARBA" id="ARBA00022650"/>
    </source>
</evidence>
<keyword evidence="2 8" id="KW-0028">Amino-acid biosynthesis</keyword>
<dbReference type="InterPro" id="IPR041739">
    <property type="entry name" value="G5K_ProB"/>
</dbReference>
<dbReference type="InterPro" id="IPR036393">
    <property type="entry name" value="AceGlu_kinase-like_sf"/>
</dbReference>
<dbReference type="SUPFAM" id="SSF53633">
    <property type="entry name" value="Carbamate kinase-like"/>
    <property type="match status" value="1"/>
</dbReference>
<dbReference type="EMBL" id="JAOANI010000028">
    <property type="protein sequence ID" value="MCT7360548.1"/>
    <property type="molecule type" value="Genomic_DNA"/>
</dbReference>
<reference evidence="10" key="2">
    <citation type="submission" date="2022-08" db="EMBL/GenBank/DDBJ databases">
        <authorList>
            <person name="Dong C."/>
        </authorList>
    </citation>
    <scope>NUCLEOTIDE SEQUENCE</scope>
    <source>
        <strain evidence="10">59MF3M-4</strain>
    </source>
</reference>
<dbReference type="PROSITE" id="PS00902">
    <property type="entry name" value="GLUTAMATE_5_KINASE"/>
    <property type="match status" value="1"/>
</dbReference>
<dbReference type="Proteomes" id="UP001147830">
    <property type="component" value="Unassembled WGS sequence"/>
</dbReference>
<keyword evidence="7 8" id="KW-0067">ATP-binding</keyword>
<sequence>MTAVEWQETRQKLAQQKRWVIKIGSALLTNDGRGLNREGMQSWVDQIAALLQQGHEVVLVSSGSVAEGMTRLGWSKRPDEVHKLQAAAAVGQMGLVQAYETAFAGHQRATAQILLTHDDLSDRKRYLNARSTLRTLLSLGVVPVINENDTVVTDEIKFGDNDTLGALVANLVEADVLVILTDQLGLFTADPRSNPDAQLIAEGRASDPQYMAMAGGGGVLGRGGMITKIRAAKLAARSGADTVIVGGRIDNVITRLRAGEVLGTMLLADKEPVAARKQWIAGHLQTHGELVLDAGAVKALRDGGRSLLPIGVVATTGRFERGQVVACKDEQGNLVAKGLVNYNQSDAQKIVRTPTAQLEQALGYIAEPEIIHRDNLVVL</sequence>
<dbReference type="SUPFAM" id="SSF88697">
    <property type="entry name" value="PUA domain-like"/>
    <property type="match status" value="1"/>
</dbReference>
<gene>
    <name evidence="8 10" type="primary">proB</name>
    <name evidence="10" type="ORF">NYR02_16110</name>
</gene>
<dbReference type="InterPro" id="IPR001048">
    <property type="entry name" value="Asp/Glu/Uridylate_kinase"/>
</dbReference>
<keyword evidence="11" id="KW-1185">Reference proteome</keyword>
<feature type="binding site" evidence="8">
    <location>
        <position position="149"/>
    </location>
    <ligand>
        <name>substrate</name>
    </ligand>
</feature>
<comment type="pathway">
    <text evidence="8">Amino-acid biosynthesis; L-proline biosynthesis; L-glutamate 5-semialdehyde from L-glutamate: step 1/2.</text>
</comment>
<evidence type="ECO:0000256" key="5">
    <source>
        <dbReference type="ARBA" id="ARBA00022741"/>
    </source>
</evidence>
<comment type="similarity">
    <text evidence="8">Belongs to the glutamate 5-kinase family.</text>
</comment>
<feature type="binding site" evidence="8">
    <location>
        <position position="22"/>
    </location>
    <ligand>
        <name>ATP</name>
        <dbReference type="ChEBI" id="CHEBI:30616"/>
    </ligand>
</feature>
<feature type="binding site" evidence="8">
    <location>
        <begin position="181"/>
        <end position="182"/>
    </location>
    <ligand>
        <name>ATP</name>
        <dbReference type="ChEBI" id="CHEBI:30616"/>
    </ligand>
</feature>
<dbReference type="PANTHER" id="PTHR43654">
    <property type="entry name" value="GLUTAMATE 5-KINASE"/>
    <property type="match status" value="1"/>
</dbReference>
<evidence type="ECO:0000313" key="10">
    <source>
        <dbReference type="EMBL" id="MCT7360548.1"/>
    </source>
</evidence>
<dbReference type="FunFam" id="3.40.1160.10:FF:000018">
    <property type="entry name" value="Glutamate 5-kinase"/>
    <property type="match status" value="1"/>
</dbReference>
<comment type="caution">
    <text evidence="10">The sequence shown here is derived from an EMBL/GenBank/DDBJ whole genome shotgun (WGS) entry which is preliminary data.</text>
</comment>
<accession>A0A9X2WHW3</accession>
<proteinExistence type="inferred from homology"/>
<reference evidence="10" key="1">
    <citation type="journal article" date="2022" name="Front. Microbiol.">
        <title>Genome-based taxonomic rearrangement of Oceanobacter-related bacteria including the description of Thalassolituus hydrocarbonoclasticus sp. nov. and Thalassolituus pacificus sp. nov. and emended description of the genus Thalassolituus.</title>
        <authorList>
            <person name="Dong C."/>
            <person name="Wei L."/>
            <person name="Wang J."/>
            <person name="Lai Q."/>
            <person name="Huang Z."/>
            <person name="Shao Z."/>
        </authorList>
    </citation>
    <scope>NUCLEOTIDE SEQUENCE</scope>
    <source>
        <strain evidence="10">59MF3M-4</strain>
    </source>
</reference>
<feature type="binding site" evidence="8">
    <location>
        <position position="62"/>
    </location>
    <ligand>
        <name>substrate</name>
    </ligand>
</feature>
<dbReference type="HAMAP" id="MF_00456">
    <property type="entry name" value="ProB"/>
    <property type="match status" value="1"/>
</dbReference>
<dbReference type="AlphaFoldDB" id="A0A9X2WHW3"/>
<evidence type="ECO:0000256" key="4">
    <source>
        <dbReference type="ARBA" id="ARBA00022679"/>
    </source>
</evidence>
<dbReference type="GO" id="GO:0003723">
    <property type="term" value="F:RNA binding"/>
    <property type="evidence" value="ECO:0007669"/>
    <property type="project" value="InterPro"/>
</dbReference>
<comment type="function">
    <text evidence="8">Catalyzes the transfer of a phosphate group to glutamate to form L-glutamate 5-phosphate.</text>
</comment>
<dbReference type="CDD" id="cd04242">
    <property type="entry name" value="AAK_G5K_ProB"/>
    <property type="match status" value="1"/>
</dbReference>
<organism evidence="10 11">
    <name type="scientific">Thalassolituus pacificus</name>
    <dbReference type="NCBI Taxonomy" id="2975440"/>
    <lineage>
        <taxon>Bacteria</taxon>
        <taxon>Pseudomonadati</taxon>
        <taxon>Pseudomonadota</taxon>
        <taxon>Gammaproteobacteria</taxon>
        <taxon>Oceanospirillales</taxon>
        <taxon>Oceanospirillaceae</taxon>
        <taxon>Thalassolituus</taxon>
    </lineage>
</organism>
<keyword evidence="3 8" id="KW-0641">Proline biosynthesis</keyword>
<keyword evidence="1 8" id="KW-0963">Cytoplasm</keyword>
<evidence type="ECO:0000313" key="11">
    <source>
        <dbReference type="Proteomes" id="UP001147830"/>
    </source>
</evidence>
<keyword evidence="4 8" id="KW-0808">Transferase</keyword>
<dbReference type="EC" id="2.7.2.11" evidence="8"/>
<dbReference type="Pfam" id="PF00696">
    <property type="entry name" value="AA_kinase"/>
    <property type="match status" value="1"/>
</dbReference>
<evidence type="ECO:0000256" key="8">
    <source>
        <dbReference type="HAMAP-Rule" id="MF_00456"/>
    </source>
</evidence>
<evidence type="ECO:0000256" key="2">
    <source>
        <dbReference type="ARBA" id="ARBA00022605"/>
    </source>
</evidence>
<dbReference type="PROSITE" id="PS50890">
    <property type="entry name" value="PUA"/>
    <property type="match status" value="1"/>
</dbReference>
<dbReference type="Gene3D" id="2.30.130.10">
    <property type="entry name" value="PUA domain"/>
    <property type="match status" value="1"/>
</dbReference>
<dbReference type="PIRSF" id="PIRSF000729">
    <property type="entry name" value="GK"/>
    <property type="match status" value="1"/>
</dbReference>